<dbReference type="PROSITE" id="PS50977">
    <property type="entry name" value="HTH_TETR_2"/>
    <property type="match status" value="1"/>
</dbReference>
<dbReference type="PANTHER" id="PTHR43479:SF7">
    <property type="entry name" value="TETR-FAMILY TRANSCRIPTIONAL REGULATOR"/>
    <property type="match status" value="1"/>
</dbReference>
<dbReference type="Pfam" id="PF14278">
    <property type="entry name" value="TetR_C_8"/>
    <property type="match status" value="1"/>
</dbReference>
<dbReference type="Pfam" id="PF00440">
    <property type="entry name" value="TetR_N"/>
    <property type="match status" value="1"/>
</dbReference>
<dbReference type="RefSeq" id="WP_076113915.1">
    <property type="nucleotide sequence ID" value="NZ_MPTB01000054.1"/>
</dbReference>
<proteinExistence type="predicted"/>
<name>A0ABX3H173_PAEBO</name>
<accession>A0ABX3H173</accession>
<dbReference type="PANTHER" id="PTHR43479">
    <property type="entry name" value="ACREF/ENVCD OPERON REPRESSOR-RELATED"/>
    <property type="match status" value="1"/>
</dbReference>
<dbReference type="EMBL" id="MPTB01000054">
    <property type="protein sequence ID" value="OMD39887.1"/>
    <property type="molecule type" value="Genomic_DNA"/>
</dbReference>
<dbReference type="InterPro" id="IPR001647">
    <property type="entry name" value="HTH_TetR"/>
</dbReference>
<evidence type="ECO:0000313" key="5">
    <source>
        <dbReference type="Proteomes" id="UP000187412"/>
    </source>
</evidence>
<evidence type="ECO:0000256" key="1">
    <source>
        <dbReference type="ARBA" id="ARBA00023125"/>
    </source>
</evidence>
<gene>
    <name evidence="4" type="ORF">BSK56_29075</name>
</gene>
<evidence type="ECO:0000313" key="4">
    <source>
        <dbReference type="EMBL" id="OMD39887.1"/>
    </source>
</evidence>
<keyword evidence="5" id="KW-1185">Reference proteome</keyword>
<dbReference type="SUPFAM" id="SSF46689">
    <property type="entry name" value="Homeodomain-like"/>
    <property type="match status" value="1"/>
</dbReference>
<feature type="domain" description="HTH tetR-type" evidence="3">
    <location>
        <begin position="7"/>
        <end position="67"/>
    </location>
</feature>
<dbReference type="Proteomes" id="UP000187412">
    <property type="component" value="Unassembled WGS sequence"/>
</dbReference>
<keyword evidence="1 2" id="KW-0238">DNA-binding</keyword>
<protein>
    <recommendedName>
        <fullName evidence="3">HTH tetR-type domain-containing protein</fullName>
    </recommendedName>
</protein>
<feature type="DNA-binding region" description="H-T-H motif" evidence="2">
    <location>
        <begin position="30"/>
        <end position="49"/>
    </location>
</feature>
<dbReference type="InterPro" id="IPR050624">
    <property type="entry name" value="HTH-type_Tx_Regulator"/>
</dbReference>
<organism evidence="4 5">
    <name type="scientific">Paenibacillus borealis</name>
    <dbReference type="NCBI Taxonomy" id="160799"/>
    <lineage>
        <taxon>Bacteria</taxon>
        <taxon>Bacillati</taxon>
        <taxon>Bacillota</taxon>
        <taxon>Bacilli</taxon>
        <taxon>Bacillales</taxon>
        <taxon>Paenibacillaceae</taxon>
        <taxon>Paenibacillus</taxon>
    </lineage>
</organism>
<comment type="caution">
    <text evidence="4">The sequence shown here is derived from an EMBL/GenBank/DDBJ whole genome shotgun (WGS) entry which is preliminary data.</text>
</comment>
<sequence>MKDRRTSKTKRAIRAAFLQLLEHKPLNQITVAEISREADLGRGTFYLHYKDIRDLSDQLENELLRELEELYDASLPCDTMENLIKLTETLTEYMESNRELFILLARREQEAATFQKIKQFFVKKLILEDRRPFDEYKQTEAIFLVAGVVGVLEVWISEGMNKPRQLISKCLHEVLMKMDI</sequence>
<evidence type="ECO:0000259" key="3">
    <source>
        <dbReference type="PROSITE" id="PS50977"/>
    </source>
</evidence>
<reference evidence="4 5" key="1">
    <citation type="submission" date="2016-10" db="EMBL/GenBank/DDBJ databases">
        <title>Paenibacillus species isolates.</title>
        <authorList>
            <person name="Beno S.M."/>
        </authorList>
    </citation>
    <scope>NUCLEOTIDE SEQUENCE [LARGE SCALE GENOMIC DNA]</scope>
    <source>
        <strain evidence="4 5">FSL H7-0744</strain>
    </source>
</reference>
<evidence type="ECO:0000256" key="2">
    <source>
        <dbReference type="PROSITE-ProRule" id="PRU00335"/>
    </source>
</evidence>
<dbReference type="Gene3D" id="1.10.357.10">
    <property type="entry name" value="Tetracycline Repressor, domain 2"/>
    <property type="match status" value="1"/>
</dbReference>
<dbReference type="InterPro" id="IPR039532">
    <property type="entry name" value="TetR_C_Firmicutes"/>
</dbReference>
<dbReference type="InterPro" id="IPR009057">
    <property type="entry name" value="Homeodomain-like_sf"/>
</dbReference>